<organism evidence="1">
    <name type="scientific">Siphoviridae sp. ctRPk8</name>
    <dbReference type="NCBI Taxonomy" id="2827870"/>
    <lineage>
        <taxon>Viruses</taxon>
        <taxon>Duplodnaviria</taxon>
        <taxon>Heunggongvirae</taxon>
        <taxon>Uroviricota</taxon>
        <taxon>Caudoviricetes</taxon>
    </lineage>
</organism>
<accession>A0A8S5SIY8</accession>
<reference evidence="1" key="1">
    <citation type="journal article" date="2021" name="Proc. Natl. Acad. Sci. U.S.A.">
        <title>A Catalog of Tens of Thousands of Viruses from Human Metagenomes Reveals Hidden Associations with Chronic Diseases.</title>
        <authorList>
            <person name="Tisza M.J."/>
            <person name="Buck C.B."/>
        </authorList>
    </citation>
    <scope>NUCLEOTIDE SEQUENCE</scope>
    <source>
        <strain evidence="1">CtRPk8</strain>
    </source>
</reference>
<proteinExistence type="predicted"/>
<sequence length="32" mass="3622">MLNYVCKTIIAHFLSSCQERGGNSLKIFYATL</sequence>
<name>A0A8S5SIY8_9CAUD</name>
<protein>
    <submittedName>
        <fullName evidence="1">Uncharacterized protein</fullName>
    </submittedName>
</protein>
<evidence type="ECO:0000313" key="1">
    <source>
        <dbReference type="EMBL" id="DAF50926.1"/>
    </source>
</evidence>
<dbReference type="EMBL" id="BK032606">
    <property type="protein sequence ID" value="DAF50926.1"/>
    <property type="molecule type" value="Genomic_DNA"/>
</dbReference>